<organism evidence="2 3">
    <name type="scientific">Penicillium bovifimosum</name>
    <dbReference type="NCBI Taxonomy" id="126998"/>
    <lineage>
        <taxon>Eukaryota</taxon>
        <taxon>Fungi</taxon>
        <taxon>Dikarya</taxon>
        <taxon>Ascomycota</taxon>
        <taxon>Pezizomycotina</taxon>
        <taxon>Eurotiomycetes</taxon>
        <taxon>Eurotiomycetidae</taxon>
        <taxon>Eurotiales</taxon>
        <taxon>Aspergillaceae</taxon>
        <taxon>Penicillium</taxon>
    </lineage>
</organism>
<gene>
    <name evidence="2" type="ORF">N7515_010034</name>
</gene>
<dbReference type="AlphaFoldDB" id="A0A9W9GI29"/>
<dbReference type="RefSeq" id="XP_056517150.1">
    <property type="nucleotide sequence ID" value="XM_056670777.1"/>
</dbReference>
<reference evidence="2" key="2">
    <citation type="journal article" date="2023" name="IMA Fungus">
        <title>Comparative genomic study of the Penicillium genus elucidates a diverse pangenome and 15 lateral gene transfer events.</title>
        <authorList>
            <person name="Petersen C."/>
            <person name="Sorensen T."/>
            <person name="Nielsen M.R."/>
            <person name="Sondergaard T.E."/>
            <person name="Sorensen J.L."/>
            <person name="Fitzpatrick D.A."/>
            <person name="Frisvad J.C."/>
            <person name="Nielsen K.L."/>
        </authorList>
    </citation>
    <scope>NUCLEOTIDE SEQUENCE</scope>
    <source>
        <strain evidence="2">IBT 22155</strain>
    </source>
</reference>
<dbReference type="EMBL" id="JAPQKL010000008">
    <property type="protein sequence ID" value="KAJ5120646.1"/>
    <property type="molecule type" value="Genomic_DNA"/>
</dbReference>
<feature type="region of interest" description="Disordered" evidence="1">
    <location>
        <begin position="1"/>
        <end position="154"/>
    </location>
</feature>
<feature type="compositionally biased region" description="Polar residues" evidence="1">
    <location>
        <begin position="1"/>
        <end position="12"/>
    </location>
</feature>
<evidence type="ECO:0000256" key="1">
    <source>
        <dbReference type="SAM" id="MobiDB-lite"/>
    </source>
</evidence>
<proteinExistence type="predicted"/>
<dbReference type="Proteomes" id="UP001149079">
    <property type="component" value="Unassembled WGS sequence"/>
</dbReference>
<accession>A0A9W9GI29</accession>
<keyword evidence="3" id="KW-1185">Reference proteome</keyword>
<comment type="caution">
    <text evidence="2">The sequence shown here is derived from an EMBL/GenBank/DDBJ whole genome shotgun (WGS) entry which is preliminary data.</text>
</comment>
<dbReference type="GeneID" id="81409948"/>
<evidence type="ECO:0000313" key="2">
    <source>
        <dbReference type="EMBL" id="KAJ5120646.1"/>
    </source>
</evidence>
<name>A0A9W9GI29_9EURO</name>
<dbReference type="OrthoDB" id="5286775at2759"/>
<sequence>MHQVNSPHTQASIPDDMDTEDQYMANQVSNSVRGRPRNKRKRSNDIGPSETGESECDSTTTEYNAGSYSSDGIDDSEPSSLPRAKRGKRSSAKDDDYYAQPKTTKAKQRTRKLSDSIPHLGGADFPNGEDQSGSSDEEKDTIKAQRRARNKKFAREREQRLLQIGKLTKNDDLSPDEQRTAHQLLTRGTMPTIYKHWQLDFPTVADAVFFSGEDRDPRLTETHFVLETDKGTEFDAIIAFRDLLEICGRVKDCCNILKISPYECIVRTIRRYLTWAMRDARIRAHPNTTPVHIIYCKKEYETPKAAIDHVAAALAKLAEKWRSQLGAFHDNKGFWPVLIGIVVYGPGLVIIGLDTNPQPHCKSPGVRFLGQVDFMSSDSDIWSTLGVAIVIKHIQRTMIKLAMAYNHPFVAPILDESTKAMDDHDPDL</sequence>
<evidence type="ECO:0000313" key="3">
    <source>
        <dbReference type="Proteomes" id="UP001149079"/>
    </source>
</evidence>
<protein>
    <submittedName>
        <fullName evidence="2">Uncharacterized protein</fullName>
    </submittedName>
</protein>
<feature type="compositionally biased region" description="Polar residues" evidence="1">
    <location>
        <begin position="57"/>
        <end position="70"/>
    </location>
</feature>
<reference evidence="2" key="1">
    <citation type="submission" date="2022-11" db="EMBL/GenBank/DDBJ databases">
        <authorList>
            <person name="Petersen C."/>
        </authorList>
    </citation>
    <scope>NUCLEOTIDE SEQUENCE</scope>
    <source>
        <strain evidence="2">IBT 22155</strain>
    </source>
</reference>